<dbReference type="Pfam" id="PF05721">
    <property type="entry name" value="PhyH"/>
    <property type="match status" value="1"/>
</dbReference>
<accession>A0A382CDT4</accession>
<sequence>MVKFIVNGYHVLDLNLPDGLDEEIAEQLDALNQNPGDAITEAVPQLRLVMGNPRFDGALTSLLGRNYETQSHRHWHCRPAGTGHMQWHQDSTNNRDIRLNRLLGLYYPRKVTASMGPTVVVPGTQFRNAPTDRMATYTNIRGQVPLVVKAGTMAITHYDLWHGTAANTSGVPRHMVKFLFRRTEDNTEPTWNH</sequence>
<dbReference type="SUPFAM" id="SSF51197">
    <property type="entry name" value="Clavaminate synthase-like"/>
    <property type="match status" value="1"/>
</dbReference>
<protein>
    <recommendedName>
        <fullName evidence="2">Phytanoyl-CoA dioxygenase family protein</fullName>
    </recommendedName>
</protein>
<dbReference type="EMBL" id="UINC01034042">
    <property type="protein sequence ID" value="SVB24256.1"/>
    <property type="molecule type" value="Genomic_DNA"/>
</dbReference>
<feature type="non-terminal residue" evidence="1">
    <location>
        <position position="193"/>
    </location>
</feature>
<gene>
    <name evidence="1" type="ORF">METZ01_LOCUS177110</name>
</gene>
<name>A0A382CDT4_9ZZZZ</name>
<evidence type="ECO:0000313" key="1">
    <source>
        <dbReference type="EMBL" id="SVB24256.1"/>
    </source>
</evidence>
<organism evidence="1">
    <name type="scientific">marine metagenome</name>
    <dbReference type="NCBI Taxonomy" id="408172"/>
    <lineage>
        <taxon>unclassified sequences</taxon>
        <taxon>metagenomes</taxon>
        <taxon>ecological metagenomes</taxon>
    </lineage>
</organism>
<reference evidence="1" key="1">
    <citation type="submission" date="2018-05" db="EMBL/GenBank/DDBJ databases">
        <authorList>
            <person name="Lanie J.A."/>
            <person name="Ng W.-L."/>
            <person name="Kazmierczak K.M."/>
            <person name="Andrzejewski T.M."/>
            <person name="Davidsen T.M."/>
            <person name="Wayne K.J."/>
            <person name="Tettelin H."/>
            <person name="Glass J.I."/>
            <person name="Rusch D."/>
            <person name="Podicherti R."/>
            <person name="Tsui H.-C.T."/>
            <person name="Winkler M.E."/>
        </authorList>
    </citation>
    <scope>NUCLEOTIDE SEQUENCE</scope>
</reference>
<dbReference type="AlphaFoldDB" id="A0A382CDT4"/>
<dbReference type="InterPro" id="IPR008775">
    <property type="entry name" value="Phytyl_CoA_dOase-like"/>
</dbReference>
<dbReference type="Gene3D" id="2.60.120.620">
    <property type="entry name" value="q2cbj1_9rhob like domain"/>
    <property type="match status" value="1"/>
</dbReference>
<proteinExistence type="predicted"/>
<evidence type="ECO:0008006" key="2">
    <source>
        <dbReference type="Google" id="ProtNLM"/>
    </source>
</evidence>